<evidence type="ECO:0000313" key="2">
    <source>
        <dbReference type="Proteomes" id="UP001437256"/>
    </source>
</evidence>
<gene>
    <name evidence="1" type="ORF">AAF712_010238</name>
</gene>
<dbReference type="Proteomes" id="UP001437256">
    <property type="component" value="Unassembled WGS sequence"/>
</dbReference>
<accession>A0ABR2ZP42</accession>
<protein>
    <submittedName>
        <fullName evidence="1">Uncharacterized protein</fullName>
    </submittedName>
</protein>
<sequence length="75" mass="8113">MHERDGSRTFRPHISDVSIIISKRVGWCHLGVAGHKVPVPVLGALSFGLPGGSRGSRVKNNLSKARRLLEIAEST</sequence>
<organism evidence="1 2">
    <name type="scientific">Marasmius tenuissimus</name>
    <dbReference type="NCBI Taxonomy" id="585030"/>
    <lineage>
        <taxon>Eukaryota</taxon>
        <taxon>Fungi</taxon>
        <taxon>Dikarya</taxon>
        <taxon>Basidiomycota</taxon>
        <taxon>Agaricomycotina</taxon>
        <taxon>Agaricomycetes</taxon>
        <taxon>Agaricomycetidae</taxon>
        <taxon>Agaricales</taxon>
        <taxon>Marasmiineae</taxon>
        <taxon>Marasmiaceae</taxon>
        <taxon>Marasmius</taxon>
    </lineage>
</organism>
<keyword evidence="2" id="KW-1185">Reference proteome</keyword>
<comment type="caution">
    <text evidence="1">The sequence shown here is derived from an EMBL/GenBank/DDBJ whole genome shotgun (WGS) entry which is preliminary data.</text>
</comment>
<reference evidence="1 2" key="1">
    <citation type="submission" date="2024-05" db="EMBL/GenBank/DDBJ databases">
        <title>A draft genome resource for the thread blight pathogen Marasmius tenuissimus strain MS-2.</title>
        <authorList>
            <person name="Yulfo-Soto G.E."/>
            <person name="Baruah I.K."/>
            <person name="Amoako-Attah I."/>
            <person name="Bukari Y."/>
            <person name="Meinhardt L.W."/>
            <person name="Bailey B.A."/>
            <person name="Cohen S.P."/>
        </authorList>
    </citation>
    <scope>NUCLEOTIDE SEQUENCE [LARGE SCALE GENOMIC DNA]</scope>
    <source>
        <strain evidence="1 2">MS-2</strain>
    </source>
</reference>
<name>A0ABR2ZP42_9AGAR</name>
<dbReference type="EMBL" id="JBBXMP010000093">
    <property type="protein sequence ID" value="KAL0062917.1"/>
    <property type="molecule type" value="Genomic_DNA"/>
</dbReference>
<proteinExistence type="predicted"/>
<evidence type="ECO:0000313" key="1">
    <source>
        <dbReference type="EMBL" id="KAL0062917.1"/>
    </source>
</evidence>